<dbReference type="Proteomes" id="UP000604825">
    <property type="component" value="Unassembled WGS sequence"/>
</dbReference>
<dbReference type="AlphaFoldDB" id="A0A811NRC1"/>
<organism evidence="2 3">
    <name type="scientific">Miscanthus lutarioriparius</name>
    <dbReference type="NCBI Taxonomy" id="422564"/>
    <lineage>
        <taxon>Eukaryota</taxon>
        <taxon>Viridiplantae</taxon>
        <taxon>Streptophyta</taxon>
        <taxon>Embryophyta</taxon>
        <taxon>Tracheophyta</taxon>
        <taxon>Spermatophyta</taxon>
        <taxon>Magnoliopsida</taxon>
        <taxon>Liliopsida</taxon>
        <taxon>Poales</taxon>
        <taxon>Poaceae</taxon>
        <taxon>PACMAD clade</taxon>
        <taxon>Panicoideae</taxon>
        <taxon>Andropogonodae</taxon>
        <taxon>Andropogoneae</taxon>
        <taxon>Saccharinae</taxon>
        <taxon>Miscanthus</taxon>
    </lineage>
</organism>
<gene>
    <name evidence="2" type="ORF">NCGR_LOCUS19548</name>
</gene>
<evidence type="ECO:0000313" key="3">
    <source>
        <dbReference type="Proteomes" id="UP000604825"/>
    </source>
</evidence>
<evidence type="ECO:0000313" key="2">
    <source>
        <dbReference type="EMBL" id="CAD6228903.1"/>
    </source>
</evidence>
<feature type="compositionally biased region" description="Basic and acidic residues" evidence="1">
    <location>
        <begin position="1"/>
        <end position="10"/>
    </location>
</feature>
<sequence>MQELGNDLKVDNGFASGCVPQTVDDSDDDDILGNWDDEDAGGRSTRVANSVDDSGDEYVD</sequence>
<evidence type="ECO:0000256" key="1">
    <source>
        <dbReference type="SAM" id="MobiDB-lite"/>
    </source>
</evidence>
<comment type="caution">
    <text evidence="2">The sequence shown here is derived from an EMBL/GenBank/DDBJ whole genome shotgun (WGS) entry which is preliminary data.</text>
</comment>
<accession>A0A811NRC1</accession>
<name>A0A811NRC1_9POAL</name>
<dbReference type="EMBL" id="CAJGYO010000005">
    <property type="protein sequence ID" value="CAD6228903.1"/>
    <property type="molecule type" value="Genomic_DNA"/>
</dbReference>
<reference evidence="2" key="1">
    <citation type="submission" date="2020-10" db="EMBL/GenBank/DDBJ databases">
        <authorList>
            <person name="Han B."/>
            <person name="Lu T."/>
            <person name="Zhao Q."/>
            <person name="Huang X."/>
            <person name="Zhao Y."/>
        </authorList>
    </citation>
    <scope>NUCLEOTIDE SEQUENCE</scope>
</reference>
<keyword evidence="3" id="KW-1185">Reference proteome</keyword>
<protein>
    <submittedName>
        <fullName evidence="2">Uncharacterized protein</fullName>
    </submittedName>
</protein>
<feature type="region of interest" description="Disordered" evidence="1">
    <location>
        <begin position="1"/>
        <end position="60"/>
    </location>
</feature>
<proteinExistence type="predicted"/>
<feature type="compositionally biased region" description="Acidic residues" evidence="1">
    <location>
        <begin position="24"/>
        <end position="39"/>
    </location>
</feature>